<accession>F2JK85</accession>
<dbReference type="GO" id="GO:0005829">
    <property type="term" value="C:cytosol"/>
    <property type="evidence" value="ECO:0007669"/>
    <property type="project" value="TreeGrafter"/>
</dbReference>
<dbReference type="Gene3D" id="1.10.260.40">
    <property type="entry name" value="lambda repressor-like DNA-binding domains"/>
    <property type="match status" value="1"/>
</dbReference>
<dbReference type="Pfam" id="PF01381">
    <property type="entry name" value="HTH_3"/>
    <property type="match status" value="1"/>
</dbReference>
<evidence type="ECO:0000256" key="1">
    <source>
        <dbReference type="ARBA" id="ARBA00023125"/>
    </source>
</evidence>
<dbReference type="RefSeq" id="WP_013657781.1">
    <property type="nucleotide sequence ID" value="NC_015275.1"/>
</dbReference>
<dbReference type="PANTHER" id="PTHR46797:SF1">
    <property type="entry name" value="METHYLPHOSPHONATE SYNTHASE"/>
    <property type="match status" value="1"/>
</dbReference>
<dbReference type="STRING" id="642492.Clole_2801"/>
<organism evidence="3 4">
    <name type="scientific">Cellulosilyticum lentocellum (strain ATCC 49066 / DSM 5427 / NCIMB 11756 / RHM5)</name>
    <name type="common">Clostridium lentocellum</name>
    <dbReference type="NCBI Taxonomy" id="642492"/>
    <lineage>
        <taxon>Bacteria</taxon>
        <taxon>Bacillati</taxon>
        <taxon>Bacillota</taxon>
        <taxon>Clostridia</taxon>
        <taxon>Lachnospirales</taxon>
        <taxon>Cellulosilyticaceae</taxon>
        <taxon>Cellulosilyticum</taxon>
    </lineage>
</organism>
<dbReference type="SMART" id="SM00530">
    <property type="entry name" value="HTH_XRE"/>
    <property type="match status" value="1"/>
</dbReference>
<evidence type="ECO:0000259" key="2">
    <source>
        <dbReference type="PROSITE" id="PS50943"/>
    </source>
</evidence>
<dbReference type="SUPFAM" id="SSF47413">
    <property type="entry name" value="lambda repressor-like DNA-binding domains"/>
    <property type="match status" value="1"/>
</dbReference>
<dbReference type="GO" id="GO:0003677">
    <property type="term" value="F:DNA binding"/>
    <property type="evidence" value="ECO:0007669"/>
    <property type="project" value="UniProtKB-KW"/>
</dbReference>
<dbReference type="HOGENOM" id="CLU_066192_4_3_9"/>
<dbReference type="eggNOG" id="COG1396">
    <property type="taxonomic scope" value="Bacteria"/>
</dbReference>
<dbReference type="GO" id="GO:0003700">
    <property type="term" value="F:DNA-binding transcription factor activity"/>
    <property type="evidence" value="ECO:0007669"/>
    <property type="project" value="TreeGrafter"/>
</dbReference>
<dbReference type="PANTHER" id="PTHR46797">
    <property type="entry name" value="HTH-TYPE TRANSCRIPTIONAL REGULATOR"/>
    <property type="match status" value="1"/>
</dbReference>
<keyword evidence="4" id="KW-1185">Reference proteome</keyword>
<keyword evidence="1" id="KW-0238">DNA-binding</keyword>
<name>F2JK85_CELLD</name>
<dbReference type="CDD" id="cd00093">
    <property type="entry name" value="HTH_XRE"/>
    <property type="match status" value="1"/>
</dbReference>
<dbReference type="PROSITE" id="PS50943">
    <property type="entry name" value="HTH_CROC1"/>
    <property type="match status" value="1"/>
</dbReference>
<feature type="domain" description="HTH cro/C1-type" evidence="2">
    <location>
        <begin position="7"/>
        <end position="62"/>
    </location>
</feature>
<gene>
    <name evidence="3" type="ordered locus">Clole_2801</name>
</gene>
<proteinExistence type="predicted"/>
<evidence type="ECO:0000313" key="3">
    <source>
        <dbReference type="EMBL" id="ADZ84500.1"/>
    </source>
</evidence>
<sequence>MSLYTRIKERREALGLSQDELALKLNYKSRSTIAKIESGANDIPQSKIKAFAEALNTTTSYLMGWDSEEEQLPTITEKEKELLTNYNKLNDLGKDEAVKRVSELTELPKYCNVVELPNKKDVKEDKSYLEPFAAHNDYADNEEELALIREDEKLFDTFD</sequence>
<dbReference type="InterPro" id="IPR001387">
    <property type="entry name" value="Cro/C1-type_HTH"/>
</dbReference>
<dbReference type="AlphaFoldDB" id="F2JK85"/>
<dbReference type="Proteomes" id="UP000008467">
    <property type="component" value="Chromosome"/>
</dbReference>
<dbReference type="EMBL" id="CP002582">
    <property type="protein sequence ID" value="ADZ84500.1"/>
    <property type="molecule type" value="Genomic_DNA"/>
</dbReference>
<dbReference type="InterPro" id="IPR010982">
    <property type="entry name" value="Lambda_DNA-bd_dom_sf"/>
</dbReference>
<dbReference type="KEGG" id="cle:Clole_2801"/>
<protein>
    <submittedName>
        <fullName evidence="3">Helix-turn-helix domain protein</fullName>
    </submittedName>
</protein>
<evidence type="ECO:0000313" key="4">
    <source>
        <dbReference type="Proteomes" id="UP000008467"/>
    </source>
</evidence>
<reference evidence="3 4" key="1">
    <citation type="journal article" date="2011" name="J. Bacteriol.">
        <title>Complete genome sequence of the cellulose-degrading bacterium Cellulosilyticum lentocellum.</title>
        <authorList>
            <consortium name="US DOE Joint Genome Institute"/>
            <person name="Miller D.A."/>
            <person name="Suen G."/>
            <person name="Bruce D."/>
            <person name="Copeland A."/>
            <person name="Cheng J.F."/>
            <person name="Detter C."/>
            <person name="Goodwin L.A."/>
            <person name="Han C.S."/>
            <person name="Hauser L.J."/>
            <person name="Land M.L."/>
            <person name="Lapidus A."/>
            <person name="Lucas S."/>
            <person name="Meincke L."/>
            <person name="Pitluck S."/>
            <person name="Tapia R."/>
            <person name="Teshima H."/>
            <person name="Woyke T."/>
            <person name="Fox B.G."/>
            <person name="Angert E.R."/>
            <person name="Currie C.R."/>
        </authorList>
    </citation>
    <scope>NUCLEOTIDE SEQUENCE [LARGE SCALE GENOMIC DNA]</scope>
    <source>
        <strain evidence="4">ATCC 49066 / DSM 5427 / NCIMB 11756 / RHM5</strain>
    </source>
</reference>
<dbReference type="InterPro" id="IPR050807">
    <property type="entry name" value="TransReg_Diox_bact_type"/>
</dbReference>